<gene>
    <name evidence="3" type="ORF">NGB36_18340</name>
</gene>
<sequence length="104" mass="9638">MKTGTIKTLGAAALGVAFAAAAAGTASAAPVTSALPSLPGTDGATSAVGNITKAAPDQVGKTEDAIKSAPNTLKAALPNTGNQGNSGLLGGLQAGQLPGADGLG</sequence>
<organism evidence="3 4">
    <name type="scientific">Streptomyces humicola</name>
    <dbReference type="NCBI Taxonomy" id="2953240"/>
    <lineage>
        <taxon>Bacteria</taxon>
        <taxon>Bacillati</taxon>
        <taxon>Actinomycetota</taxon>
        <taxon>Actinomycetes</taxon>
        <taxon>Kitasatosporales</taxon>
        <taxon>Streptomycetaceae</taxon>
        <taxon>Streptomyces</taxon>
    </lineage>
</organism>
<evidence type="ECO:0000256" key="2">
    <source>
        <dbReference type="SAM" id="SignalP"/>
    </source>
</evidence>
<feature type="chain" id="PRO_5045091750" description="ATP-binding protein" evidence="2">
    <location>
        <begin position="29"/>
        <end position="104"/>
    </location>
</feature>
<keyword evidence="2" id="KW-0732">Signal</keyword>
<comment type="caution">
    <text evidence="3">The sequence shown here is derived from an EMBL/GenBank/DDBJ whole genome shotgun (WGS) entry which is preliminary data.</text>
</comment>
<feature type="signal peptide" evidence="2">
    <location>
        <begin position="1"/>
        <end position="28"/>
    </location>
</feature>
<evidence type="ECO:0000313" key="3">
    <source>
        <dbReference type="EMBL" id="MCQ4082507.1"/>
    </source>
</evidence>
<evidence type="ECO:0008006" key="5">
    <source>
        <dbReference type="Google" id="ProtNLM"/>
    </source>
</evidence>
<dbReference type="EMBL" id="JANFNG010000014">
    <property type="protein sequence ID" value="MCQ4082507.1"/>
    <property type="molecule type" value="Genomic_DNA"/>
</dbReference>
<accession>A0ABT1Q189</accession>
<protein>
    <recommendedName>
        <fullName evidence="5">ATP-binding protein</fullName>
    </recommendedName>
</protein>
<keyword evidence="4" id="KW-1185">Reference proteome</keyword>
<reference evidence="3" key="1">
    <citation type="submission" date="2022-06" db="EMBL/GenBank/DDBJ databases">
        <title>Draft genome sequence of Streptomyces sp. RB6PN25 isolated from peat swamp forest in Thailand.</title>
        <authorList>
            <person name="Duangmal K."/>
            <person name="Klaysubun C."/>
        </authorList>
    </citation>
    <scope>NUCLEOTIDE SEQUENCE</scope>
    <source>
        <strain evidence="3">RB6PN25</strain>
    </source>
</reference>
<feature type="compositionally biased region" description="Low complexity" evidence="1">
    <location>
        <begin position="94"/>
        <end position="104"/>
    </location>
</feature>
<proteinExistence type="predicted"/>
<dbReference type="RefSeq" id="WP_255921420.1">
    <property type="nucleotide sequence ID" value="NZ_JANFNG010000014.1"/>
</dbReference>
<evidence type="ECO:0000313" key="4">
    <source>
        <dbReference type="Proteomes" id="UP001057702"/>
    </source>
</evidence>
<evidence type="ECO:0000256" key="1">
    <source>
        <dbReference type="SAM" id="MobiDB-lite"/>
    </source>
</evidence>
<name>A0ABT1Q189_9ACTN</name>
<feature type="region of interest" description="Disordered" evidence="1">
    <location>
        <begin position="71"/>
        <end position="104"/>
    </location>
</feature>
<dbReference type="Proteomes" id="UP001057702">
    <property type="component" value="Unassembled WGS sequence"/>
</dbReference>